<keyword evidence="3" id="KW-0560">Oxidoreductase</keyword>
<dbReference type="Gene3D" id="3.40.50.720">
    <property type="entry name" value="NAD(P)-binding Rossmann-like Domain"/>
    <property type="match status" value="1"/>
</dbReference>
<organism evidence="6">
    <name type="scientific">marine sediment metagenome</name>
    <dbReference type="NCBI Taxonomy" id="412755"/>
    <lineage>
        <taxon>unclassified sequences</taxon>
        <taxon>metagenomes</taxon>
        <taxon>ecological metagenomes</taxon>
    </lineage>
</organism>
<dbReference type="PRINTS" id="PR00082">
    <property type="entry name" value="GLFDHDRGNASE"/>
</dbReference>
<dbReference type="SMART" id="SM00839">
    <property type="entry name" value="ELFV_dehydrog"/>
    <property type="match status" value="1"/>
</dbReference>
<dbReference type="InterPro" id="IPR033524">
    <property type="entry name" value="Glu/Leu/Phe/Val_DH_AS"/>
</dbReference>
<dbReference type="InterPro" id="IPR036291">
    <property type="entry name" value="NAD(P)-bd_dom_sf"/>
</dbReference>
<comment type="caution">
    <text evidence="6">The sequence shown here is derived from an EMBL/GenBank/DDBJ whole genome shotgun (WGS) entry which is preliminary data.</text>
</comment>
<comment type="similarity">
    <text evidence="2">Belongs to the Glu/Leu/Phe/Val dehydrogenases family.</text>
</comment>
<dbReference type="InterPro" id="IPR006095">
    <property type="entry name" value="Glu/Leu/Phe/Val/Trp_DH"/>
</dbReference>
<comment type="subcellular location">
    <subcellularLocation>
        <location evidence="1">Mitochondrion</location>
    </subcellularLocation>
</comment>
<evidence type="ECO:0000256" key="2">
    <source>
        <dbReference type="ARBA" id="ARBA00006382"/>
    </source>
</evidence>
<dbReference type="CDD" id="cd01076">
    <property type="entry name" value="NAD_bind_1_Glu_DH"/>
    <property type="match status" value="1"/>
</dbReference>
<dbReference type="InterPro" id="IPR006097">
    <property type="entry name" value="Glu/Leu/Phe/Val/Trp_DH_dimer"/>
</dbReference>
<protein>
    <recommendedName>
        <fullName evidence="5">Glutamate/phenylalanine/leucine/valine/L-tryptophan dehydrogenase C-terminal domain-containing protein</fullName>
    </recommendedName>
</protein>
<dbReference type="InterPro" id="IPR006096">
    <property type="entry name" value="Glu/Leu/Phe/Val/Trp_DH_C"/>
</dbReference>
<reference evidence="6" key="1">
    <citation type="journal article" date="2015" name="Nature">
        <title>Complex archaea that bridge the gap between prokaryotes and eukaryotes.</title>
        <authorList>
            <person name="Spang A."/>
            <person name="Saw J.H."/>
            <person name="Jorgensen S.L."/>
            <person name="Zaremba-Niedzwiedzka K."/>
            <person name="Martijn J."/>
            <person name="Lind A.E."/>
            <person name="van Eijk R."/>
            <person name="Schleper C."/>
            <person name="Guy L."/>
            <person name="Ettema T.J."/>
        </authorList>
    </citation>
    <scope>NUCLEOTIDE SEQUENCE</scope>
</reference>
<accession>A0A0F9BPF2</accession>
<proteinExistence type="inferred from homology"/>
<dbReference type="SUPFAM" id="SSF51735">
    <property type="entry name" value="NAD(P)-binding Rossmann-fold domains"/>
    <property type="match status" value="1"/>
</dbReference>
<name>A0A0F9BPF2_9ZZZZ</name>
<evidence type="ECO:0000256" key="3">
    <source>
        <dbReference type="ARBA" id="ARBA00023002"/>
    </source>
</evidence>
<dbReference type="PROSITE" id="PS00074">
    <property type="entry name" value="GLFV_DEHYDROGENASE"/>
    <property type="match status" value="1"/>
</dbReference>
<dbReference type="Pfam" id="PF00208">
    <property type="entry name" value="ELFV_dehydrog"/>
    <property type="match status" value="1"/>
</dbReference>
<feature type="domain" description="Glutamate/phenylalanine/leucine/valine/L-tryptophan dehydrogenase C-terminal" evidence="5">
    <location>
        <begin position="192"/>
        <end position="394"/>
    </location>
</feature>
<dbReference type="GO" id="GO:0006538">
    <property type="term" value="P:L-glutamate catabolic process"/>
    <property type="evidence" value="ECO:0007669"/>
    <property type="project" value="TreeGrafter"/>
</dbReference>
<dbReference type="PIRSF" id="PIRSF000185">
    <property type="entry name" value="Glu_DH"/>
    <property type="match status" value="1"/>
</dbReference>
<dbReference type="GO" id="GO:0005739">
    <property type="term" value="C:mitochondrion"/>
    <property type="evidence" value="ECO:0007669"/>
    <property type="project" value="UniProtKB-SubCell"/>
</dbReference>
<keyword evidence="4" id="KW-0496">Mitochondrion</keyword>
<dbReference type="PANTHER" id="PTHR11606:SF13">
    <property type="entry name" value="GLUTAMATE DEHYDROGENASE 1, MITOCHONDRIAL"/>
    <property type="match status" value="1"/>
</dbReference>
<dbReference type="Pfam" id="PF02812">
    <property type="entry name" value="ELFV_dehydrog_N"/>
    <property type="match status" value="1"/>
</dbReference>
<dbReference type="AlphaFoldDB" id="A0A0F9BPF2"/>
<evidence type="ECO:0000256" key="1">
    <source>
        <dbReference type="ARBA" id="ARBA00004173"/>
    </source>
</evidence>
<dbReference type="InterPro" id="IPR033922">
    <property type="entry name" value="NAD_bind_Glu_DH"/>
</dbReference>
<dbReference type="InterPro" id="IPR014362">
    <property type="entry name" value="Glu_DH"/>
</dbReference>
<gene>
    <name evidence="6" type="ORF">LCGC14_2764960</name>
</gene>
<dbReference type="EMBL" id="LAZR01050926">
    <property type="protein sequence ID" value="KKK86266.1"/>
    <property type="molecule type" value="Genomic_DNA"/>
</dbReference>
<sequence>MKNKISEKREHSFFSDVLRYFEKAASYTEHPRGLLDQIKYCNSVYRINFPVRLKRKIDVIVAYRVEHSQHKLPVKGGIRYSTAVTQDEVMALAALMTYKCAVVDVPFGGAKGGVRINPRKYSELELELITRRYTSELIKKNFIGPGVDVPAPDYGTSSREMAWIADTYAAFNPGQIAAAGCVTGKPVSQGGIRGRTAATGKGVFFGIREAVSSKEDMKKLGLTTGLEGKKIVVQGLGNVGYHTAKFFQEAGAKIIAIAEYEGAIHYSRSLDVEKVVKHRKETGSILNYKKAKNIKNTAEALELECDILIPAALENQININNAAKIKAKIVGEAANGPVTPEAEEILLKKGVLIIPDLYLNAGGVTVSYFEWLKNLSHVRFGRMGKRYDELVANT</sequence>
<evidence type="ECO:0000259" key="5">
    <source>
        <dbReference type="SMART" id="SM00839"/>
    </source>
</evidence>
<dbReference type="SUPFAM" id="SSF53223">
    <property type="entry name" value="Aminoacid dehydrogenase-like, N-terminal domain"/>
    <property type="match status" value="1"/>
</dbReference>
<dbReference type="FunFam" id="3.40.50.720:FF:000100">
    <property type="entry name" value="Glutamate dehydrogenase 1, mitochondrial"/>
    <property type="match status" value="1"/>
</dbReference>
<dbReference type="GO" id="GO:0004352">
    <property type="term" value="F:glutamate dehydrogenase (NAD+) activity"/>
    <property type="evidence" value="ECO:0007669"/>
    <property type="project" value="TreeGrafter"/>
</dbReference>
<feature type="non-terminal residue" evidence="6">
    <location>
        <position position="394"/>
    </location>
</feature>
<evidence type="ECO:0000256" key="4">
    <source>
        <dbReference type="ARBA" id="ARBA00023128"/>
    </source>
</evidence>
<dbReference type="Gene3D" id="3.40.50.10860">
    <property type="entry name" value="Leucine Dehydrogenase, chain A, domain 1"/>
    <property type="match status" value="1"/>
</dbReference>
<dbReference type="InterPro" id="IPR046346">
    <property type="entry name" value="Aminoacid_DH-like_N_sf"/>
</dbReference>
<dbReference type="PANTHER" id="PTHR11606">
    <property type="entry name" value="GLUTAMATE DEHYDROGENASE"/>
    <property type="match status" value="1"/>
</dbReference>
<evidence type="ECO:0000313" key="6">
    <source>
        <dbReference type="EMBL" id="KKK86266.1"/>
    </source>
</evidence>